<name>A0A401W0P0_STREY</name>
<feature type="compositionally biased region" description="Basic and acidic residues" evidence="1">
    <location>
        <begin position="167"/>
        <end position="177"/>
    </location>
</feature>
<evidence type="ECO:0000313" key="3">
    <source>
        <dbReference type="Proteomes" id="UP000286746"/>
    </source>
</evidence>
<feature type="region of interest" description="Disordered" evidence="1">
    <location>
        <begin position="147"/>
        <end position="193"/>
    </location>
</feature>
<feature type="region of interest" description="Disordered" evidence="1">
    <location>
        <begin position="1"/>
        <end position="50"/>
    </location>
</feature>
<accession>A0A401W0P0</accession>
<evidence type="ECO:0000313" key="2">
    <source>
        <dbReference type="EMBL" id="GCD42904.1"/>
    </source>
</evidence>
<feature type="compositionally biased region" description="Low complexity" evidence="1">
    <location>
        <begin position="154"/>
        <end position="166"/>
    </location>
</feature>
<comment type="caution">
    <text evidence="2">The sequence shown here is derived from an EMBL/GenBank/DDBJ whole genome shotgun (WGS) entry which is preliminary data.</text>
</comment>
<feature type="compositionally biased region" description="Basic and acidic residues" evidence="1">
    <location>
        <begin position="15"/>
        <end position="34"/>
    </location>
</feature>
<dbReference type="AlphaFoldDB" id="A0A401W0P0"/>
<feature type="compositionally biased region" description="Pro residues" evidence="1">
    <location>
        <begin position="38"/>
        <end position="50"/>
    </location>
</feature>
<dbReference type="Proteomes" id="UP000286746">
    <property type="component" value="Unassembled WGS sequence"/>
</dbReference>
<sequence>MIGGPLGSSPVRPSRSPEGRLPAIRERGPGHRDGGIGPAPPPLPGRPVRPIWPVPHPRALLFEPTPGERLPVTPPARVRHPALPPATPAAPARVEEGIGTHATHMHRESGGRHCPTGVRNRPVRAGCGHHVGVEPGRHCGAGPVRRVPGRTARSPHSCAPSAAPPADRTEGGAEHAGRSGGQASEHRGGPRLADRVVAGQHRTVSAERRRPVIRRTAFGPGRSRTPGSVRAAARTRPEPRSYSVPRLRAGSARTARLPARAPREGLCGTALAPRRAARLPAPPPSANRVKADRRAHARSPSLRHKNDRKDRIR</sequence>
<feature type="compositionally biased region" description="Basic and acidic residues" evidence="1">
    <location>
        <begin position="184"/>
        <end position="193"/>
    </location>
</feature>
<protein>
    <submittedName>
        <fullName evidence="2">Uncharacterized protein</fullName>
    </submittedName>
</protein>
<organism evidence="2 3">
    <name type="scientific">Streptomyces paromomycinus</name>
    <name type="common">Streptomyces rimosus subsp. paromomycinus</name>
    <dbReference type="NCBI Taxonomy" id="92743"/>
    <lineage>
        <taxon>Bacteria</taxon>
        <taxon>Bacillati</taxon>
        <taxon>Actinomycetota</taxon>
        <taxon>Actinomycetes</taxon>
        <taxon>Kitasatosporales</taxon>
        <taxon>Streptomycetaceae</taxon>
        <taxon>Streptomyces</taxon>
    </lineage>
</organism>
<feature type="compositionally biased region" description="Basic residues" evidence="1">
    <location>
        <begin position="295"/>
        <end position="306"/>
    </location>
</feature>
<evidence type="ECO:0000256" key="1">
    <source>
        <dbReference type="SAM" id="MobiDB-lite"/>
    </source>
</evidence>
<feature type="region of interest" description="Disordered" evidence="1">
    <location>
        <begin position="215"/>
        <end position="313"/>
    </location>
</feature>
<keyword evidence="3" id="KW-1185">Reference proteome</keyword>
<dbReference type="EMBL" id="BHZD01000001">
    <property type="protein sequence ID" value="GCD42904.1"/>
    <property type="molecule type" value="Genomic_DNA"/>
</dbReference>
<reference evidence="2 3" key="1">
    <citation type="submission" date="2018-11" db="EMBL/GenBank/DDBJ databases">
        <title>Whole genome sequence of Streptomyces paromomycinus NBRC 15454(T).</title>
        <authorList>
            <person name="Komaki H."/>
            <person name="Tamura T."/>
        </authorList>
    </citation>
    <scope>NUCLEOTIDE SEQUENCE [LARGE SCALE GENOMIC DNA]</scope>
    <source>
        <strain evidence="2 3">NBRC 15454</strain>
    </source>
</reference>
<gene>
    <name evidence="2" type="ORF">GKJPGBOP_02579</name>
</gene>
<proteinExistence type="predicted"/>